<name>A0A4Q4MDQ4_9PLEO</name>
<evidence type="ECO:0000313" key="1">
    <source>
        <dbReference type="EMBL" id="RYN47547.1"/>
    </source>
</evidence>
<comment type="caution">
    <text evidence="1">The sequence shown here is derived from an EMBL/GenBank/DDBJ whole genome shotgun (WGS) entry which is preliminary data.</text>
</comment>
<evidence type="ECO:0000313" key="2">
    <source>
        <dbReference type="Proteomes" id="UP000292402"/>
    </source>
</evidence>
<accession>A0A4Q4MDQ4</accession>
<organism evidence="1 2">
    <name type="scientific">Alternaria tenuissima</name>
    <dbReference type="NCBI Taxonomy" id="119927"/>
    <lineage>
        <taxon>Eukaryota</taxon>
        <taxon>Fungi</taxon>
        <taxon>Dikarya</taxon>
        <taxon>Ascomycota</taxon>
        <taxon>Pezizomycotina</taxon>
        <taxon>Dothideomycetes</taxon>
        <taxon>Pleosporomycetidae</taxon>
        <taxon>Pleosporales</taxon>
        <taxon>Pleosporineae</taxon>
        <taxon>Pleosporaceae</taxon>
        <taxon>Alternaria</taxon>
        <taxon>Alternaria sect. Alternaria</taxon>
        <taxon>Alternaria alternata complex</taxon>
    </lineage>
</organism>
<proteinExistence type="predicted"/>
<dbReference type="EMBL" id="PDXA01000025">
    <property type="protein sequence ID" value="RYN47547.1"/>
    <property type="molecule type" value="Genomic_DNA"/>
</dbReference>
<evidence type="ECO:0008006" key="3">
    <source>
        <dbReference type="Google" id="ProtNLM"/>
    </source>
</evidence>
<protein>
    <recommendedName>
        <fullName evidence="3">F-box domain-containing protein</fullName>
    </recommendedName>
</protein>
<reference evidence="2" key="1">
    <citation type="journal article" date="2019" name="bioRxiv">
        <title>Genomics, evolutionary history and diagnostics of the Alternaria alternata species group including apple and Asian pear pathotypes.</title>
        <authorList>
            <person name="Armitage A.D."/>
            <person name="Cockerton H.M."/>
            <person name="Sreenivasaprasad S."/>
            <person name="Woodhall J.W."/>
            <person name="Lane C.R."/>
            <person name="Harrison R.J."/>
            <person name="Clarkson J.P."/>
        </authorList>
    </citation>
    <scope>NUCLEOTIDE SEQUENCE [LARGE SCALE GENOMIC DNA]</scope>
    <source>
        <strain evidence="2">FERA 1082</strain>
    </source>
</reference>
<dbReference type="Proteomes" id="UP000292402">
    <property type="component" value="Unassembled WGS sequence"/>
</dbReference>
<dbReference type="AlphaFoldDB" id="A0A4Q4MDQ4"/>
<sequence>MADSDHLAIRNCNSNADMSTARSESFPLLRLPTEIRLLVYEHLPRQVKHTEVSIDGFVAILITRHLPTAILRTSKLIRAEARPIIHRLIQEFIEESQTKIIEFSKSGSKMRHCKILECLTTQIPRERNAVEGLEDYDIQAILKRIPETRKLQSTDPALSPNVARFMHQAARSRYRSAELTPTSAEKSWNNTVVTVHVAHTDFKDDDQLWFVCETNHRHIRHMYHHEKMALLPNHIWILDGGDVQLAEGATLESATDTVPILWSDGYDRWGNRTRGVEASWGPAMSQEDWAANWLPS</sequence>
<gene>
    <name evidence="1" type="ORF">AA0114_g7659</name>
</gene>